<organism evidence="3 4">
    <name type="scientific">Solanum verrucosum</name>
    <dbReference type="NCBI Taxonomy" id="315347"/>
    <lineage>
        <taxon>Eukaryota</taxon>
        <taxon>Viridiplantae</taxon>
        <taxon>Streptophyta</taxon>
        <taxon>Embryophyta</taxon>
        <taxon>Tracheophyta</taxon>
        <taxon>Spermatophyta</taxon>
        <taxon>Magnoliopsida</taxon>
        <taxon>eudicotyledons</taxon>
        <taxon>Gunneridae</taxon>
        <taxon>Pentapetalae</taxon>
        <taxon>asterids</taxon>
        <taxon>lamiids</taxon>
        <taxon>Solanales</taxon>
        <taxon>Solanaceae</taxon>
        <taxon>Solanoideae</taxon>
        <taxon>Solaneae</taxon>
        <taxon>Solanum</taxon>
    </lineage>
</organism>
<dbReference type="InterPro" id="IPR001680">
    <property type="entry name" value="WD40_rpt"/>
</dbReference>
<dbReference type="PANTHER" id="PTHR16266:SF30">
    <property type="entry name" value="BROMODOMAIN AND WD REPEAT-CONTAINING PROTEIN 3-LIKE ISOFORM X1"/>
    <property type="match status" value="1"/>
</dbReference>
<dbReference type="SUPFAM" id="SSF50978">
    <property type="entry name" value="WD40 repeat-like"/>
    <property type="match status" value="1"/>
</dbReference>
<dbReference type="GO" id="GO:0008360">
    <property type="term" value="P:regulation of cell shape"/>
    <property type="evidence" value="ECO:0007669"/>
    <property type="project" value="TreeGrafter"/>
</dbReference>
<dbReference type="GO" id="GO:0007010">
    <property type="term" value="P:cytoskeleton organization"/>
    <property type="evidence" value="ECO:0007669"/>
    <property type="project" value="TreeGrafter"/>
</dbReference>
<evidence type="ECO:0000313" key="3">
    <source>
        <dbReference type="EMBL" id="WMV10489.1"/>
    </source>
</evidence>
<dbReference type="EMBL" id="CP133612">
    <property type="protein sequence ID" value="WMV10489.1"/>
    <property type="molecule type" value="Genomic_DNA"/>
</dbReference>
<keyword evidence="4" id="KW-1185">Reference proteome</keyword>
<evidence type="ECO:0000313" key="4">
    <source>
        <dbReference type="Proteomes" id="UP001234989"/>
    </source>
</evidence>
<dbReference type="AlphaFoldDB" id="A0AAF0PYW2"/>
<sequence>MDSGKCTSRNGASSSNMAHTSFLNRVYTKSLFEEEERFAEHATIKDVNIDLREVYFLIMHFLSSGPCRKTFGIFCDELLEHELLPRRYHAWYSRKGVLSGDDDDDDISFPLNYDDLILSLISDATEPHHCHICHLRQLRIDQFADDRYPHVEKDHLVKLLKQLLLNSGPPLQCGGGDSPGAADVPTLLGSGPFSLLTCERNRVNKQAQSLPSYLRWPHMPANQVHGLTLREIGGGFPKHHRAPSIRLASYAVAKPSTMVQKMQNIKKLRGHRDAVYCAIFDRSGRYVITGSDDRLVKVWSMETGLCLASCRGHEGDITDLAVSSNNALVASASNDYSIRVWRLPDGLPISVLRGHTGAVTAIAFTPKTSSVYQLLSDGKRLGALPVTRHIRLRLPTSVDLTFLKVAKKTKFVEYLCTLRHDCCMGDCGFVSF</sequence>
<gene>
    <name evidence="3" type="ORF">MTR67_003874</name>
</gene>
<proteinExistence type="predicted"/>
<accession>A0AAF0PYW2</accession>
<dbReference type="PROSITE" id="PS50294">
    <property type="entry name" value="WD_REPEATS_REGION"/>
    <property type="match status" value="2"/>
</dbReference>
<dbReference type="Pfam" id="PF00400">
    <property type="entry name" value="WD40"/>
    <property type="match status" value="3"/>
</dbReference>
<name>A0AAF0PYW2_SOLVR</name>
<evidence type="ECO:0000259" key="2">
    <source>
        <dbReference type="Pfam" id="PF25437"/>
    </source>
</evidence>
<keyword evidence="1" id="KW-0853">WD repeat</keyword>
<dbReference type="SMART" id="SM00320">
    <property type="entry name" value="WD40"/>
    <property type="match status" value="3"/>
</dbReference>
<dbReference type="GO" id="GO:0005634">
    <property type="term" value="C:nucleus"/>
    <property type="evidence" value="ECO:0007669"/>
    <property type="project" value="TreeGrafter"/>
</dbReference>
<dbReference type="Gene3D" id="2.130.10.10">
    <property type="entry name" value="YVTN repeat-like/Quinoprotein amine dehydrogenase"/>
    <property type="match status" value="1"/>
</dbReference>
<feature type="repeat" description="WD" evidence="1">
    <location>
        <begin position="310"/>
        <end position="351"/>
    </location>
</feature>
<dbReference type="PROSITE" id="PS50082">
    <property type="entry name" value="WD_REPEATS_2"/>
    <property type="match status" value="2"/>
</dbReference>
<feature type="domain" description="BRWD/PHIP N-terminal" evidence="2">
    <location>
        <begin position="41"/>
        <end position="166"/>
    </location>
</feature>
<reference evidence="3" key="1">
    <citation type="submission" date="2023-08" db="EMBL/GenBank/DDBJ databases">
        <title>A de novo genome assembly of Solanum verrucosum Schlechtendal, a Mexican diploid species geographically isolated from the other diploid A-genome species in potato relatives.</title>
        <authorList>
            <person name="Hosaka K."/>
        </authorList>
    </citation>
    <scope>NUCLEOTIDE SEQUENCE</scope>
    <source>
        <tissue evidence="3">Young leaves</tissue>
    </source>
</reference>
<dbReference type="Pfam" id="PF25437">
    <property type="entry name" value="BRWD1_N"/>
    <property type="match status" value="1"/>
</dbReference>
<feature type="repeat" description="WD" evidence="1">
    <location>
        <begin position="268"/>
        <end position="309"/>
    </location>
</feature>
<dbReference type="InterPro" id="IPR057452">
    <property type="entry name" value="BRWD/PHIP_N"/>
</dbReference>
<evidence type="ECO:0000256" key="1">
    <source>
        <dbReference type="PROSITE-ProRule" id="PRU00221"/>
    </source>
</evidence>
<protein>
    <recommendedName>
        <fullName evidence="2">BRWD/PHIP N-terminal domain-containing protein</fullName>
    </recommendedName>
</protein>
<dbReference type="InterPro" id="IPR036322">
    <property type="entry name" value="WD40_repeat_dom_sf"/>
</dbReference>
<dbReference type="PANTHER" id="PTHR16266">
    <property type="entry name" value="WD REPEAT DOMAIN 9"/>
    <property type="match status" value="1"/>
</dbReference>
<dbReference type="InterPro" id="IPR052060">
    <property type="entry name" value="Bromo_WD_repeat"/>
</dbReference>
<dbReference type="Proteomes" id="UP001234989">
    <property type="component" value="Chromosome 1"/>
</dbReference>
<dbReference type="InterPro" id="IPR015943">
    <property type="entry name" value="WD40/YVTN_repeat-like_dom_sf"/>
</dbReference>
<dbReference type="GO" id="GO:0006357">
    <property type="term" value="P:regulation of transcription by RNA polymerase II"/>
    <property type="evidence" value="ECO:0007669"/>
    <property type="project" value="TreeGrafter"/>
</dbReference>